<sequence>MSSIPDNLDVYQCKDRYYVGEILNGLPQGEGTMTSHQFIYFGEFNMGLFHGYGYYVAKSGVNCKGNFENGEFKHGKFITKNKTNIYRGSFDKEKFSGSVTWTDNSKIFKGIVTNNFTVMDGTISFNNGYTFKGIIIDGIFIDGKDNIGKEWKNGNILVEEKSIVKESLKVIKTIKKVRFFKSHLCNSRVRSRKQLSPKKSSII</sequence>
<protein>
    <recommendedName>
        <fullName evidence="3">MORN repeat protein</fullName>
    </recommendedName>
</protein>
<name>A0A6C0LZK5_9ZZZZ</name>
<organism evidence="2">
    <name type="scientific">viral metagenome</name>
    <dbReference type="NCBI Taxonomy" id="1070528"/>
    <lineage>
        <taxon>unclassified sequences</taxon>
        <taxon>metagenomes</taxon>
        <taxon>organismal metagenomes</taxon>
    </lineage>
</organism>
<dbReference type="Pfam" id="PF02493">
    <property type="entry name" value="MORN"/>
    <property type="match status" value="2"/>
</dbReference>
<accession>A0A6C0LZK5</accession>
<keyword evidence="1" id="KW-0677">Repeat</keyword>
<dbReference type="InterPro" id="IPR003409">
    <property type="entry name" value="MORN"/>
</dbReference>
<proteinExistence type="predicted"/>
<evidence type="ECO:0008006" key="3">
    <source>
        <dbReference type="Google" id="ProtNLM"/>
    </source>
</evidence>
<evidence type="ECO:0000313" key="2">
    <source>
        <dbReference type="EMBL" id="QHU35810.1"/>
    </source>
</evidence>
<evidence type="ECO:0000256" key="1">
    <source>
        <dbReference type="ARBA" id="ARBA00022737"/>
    </source>
</evidence>
<dbReference type="AlphaFoldDB" id="A0A6C0LZK5"/>
<dbReference type="EMBL" id="MN740612">
    <property type="protein sequence ID" value="QHU35810.1"/>
    <property type="molecule type" value="Genomic_DNA"/>
</dbReference>
<dbReference type="PANTHER" id="PTHR43215">
    <property type="entry name" value="RADIAL SPOKE HEAD 1 HOMOLOG"/>
    <property type="match status" value="1"/>
</dbReference>
<reference evidence="2" key="1">
    <citation type="journal article" date="2020" name="Nature">
        <title>Giant virus diversity and host interactions through global metagenomics.</title>
        <authorList>
            <person name="Schulz F."/>
            <person name="Roux S."/>
            <person name="Paez-Espino D."/>
            <person name="Jungbluth S."/>
            <person name="Walsh D.A."/>
            <person name="Denef V.J."/>
            <person name="McMahon K.D."/>
            <person name="Konstantinidis K.T."/>
            <person name="Eloe-Fadrosh E.A."/>
            <person name="Kyrpides N.C."/>
            <person name="Woyke T."/>
        </authorList>
    </citation>
    <scope>NUCLEOTIDE SEQUENCE</scope>
    <source>
        <strain evidence="2">GVMAG-S-1035085-51</strain>
    </source>
</reference>
<dbReference type="PANTHER" id="PTHR43215:SF14">
    <property type="entry name" value="RADIAL SPOKE HEAD 1 HOMOLOG"/>
    <property type="match status" value="1"/>
</dbReference>
<dbReference type="SUPFAM" id="SSF82185">
    <property type="entry name" value="Histone H3 K4-specific methyltransferase SET7/9 N-terminal domain"/>
    <property type="match status" value="1"/>
</dbReference>